<evidence type="ECO:0000259" key="2">
    <source>
        <dbReference type="Pfam" id="PF01050"/>
    </source>
</evidence>
<dbReference type="Gene3D" id="3.90.550.10">
    <property type="entry name" value="Spore Coat Polysaccharide Biosynthesis Protein SpsA, Chain A"/>
    <property type="match status" value="1"/>
</dbReference>
<dbReference type="CDD" id="cd02509">
    <property type="entry name" value="GDP-M1P_Guanylyltransferase"/>
    <property type="match status" value="1"/>
</dbReference>
<dbReference type="InterPro" id="IPR029044">
    <property type="entry name" value="Nucleotide-diphossugar_trans"/>
</dbReference>
<keyword evidence="5" id="KW-1185">Reference proteome</keyword>
<dbReference type="SUPFAM" id="SSF51182">
    <property type="entry name" value="RmlC-like cupins"/>
    <property type="match status" value="1"/>
</dbReference>
<dbReference type="OrthoDB" id="9806359at2"/>
<evidence type="ECO:0000313" key="4">
    <source>
        <dbReference type="EMBL" id="RIY35706.1"/>
    </source>
</evidence>
<sequence>MYNHLYPVILAGGAGTRLWPISRTLYPKQFQHFNAQHSMFQQTILRVQDLSSNLPLVLCNEDHRFIAAEQLHQLNLLKQNIILEPISRNTAPALTIAALHLQKRDQQALMLVLPADHQLTPEQTFISQIEQAIPTAQDNKLVSFGIEPQGEVETGYGYILYQHLKNVTSNTFKDSLLKAADIKNTPANTTQGYSQNTSSNAAFKIKSFVEKPNKEQALALLAQGQALWNSGIYLFSAQAYLEAIKEYAPEIYQASFQAYEKSTLDYDFIRLKASAYNANPDISIDYAIMEKTSQGVVYPLNLQWSDLGSWQSLWESSIKDELGNVELANCISIDSHNNYFMAEQNNLIASVGVNNLVVVQTPDATFVADKSRSQEIKQLVQQIKQKHPEITYEHRVIYRPWGKILILDKGDRFQIKKITIKPHGKVATQIHKFKTEHWIITQGTAKVILAKQEHILRENQSLFIPVGTAHSIENLGDSNLEMIEVQSGQQILDKDIIRLEQKDYLNQ</sequence>
<protein>
    <recommendedName>
        <fullName evidence="6">Mannose-1-phosphate guanylyltransferase</fullName>
    </recommendedName>
</protein>
<evidence type="ECO:0000313" key="5">
    <source>
        <dbReference type="Proteomes" id="UP000265916"/>
    </source>
</evidence>
<dbReference type="InterPro" id="IPR054566">
    <property type="entry name" value="ManC/GMP-like_b-helix"/>
</dbReference>
<dbReference type="InterPro" id="IPR001538">
    <property type="entry name" value="Man6P_isomerase-2_C"/>
</dbReference>
<dbReference type="Pfam" id="PF00483">
    <property type="entry name" value="NTP_transferase"/>
    <property type="match status" value="1"/>
</dbReference>
<dbReference type="GO" id="GO:0004475">
    <property type="term" value="F:mannose-1-phosphate guanylyltransferase (GTP) activity"/>
    <property type="evidence" value="ECO:0007669"/>
    <property type="project" value="InterPro"/>
</dbReference>
<feature type="domain" description="Mannose-6-phosphate isomerase type II C-terminal" evidence="2">
    <location>
        <begin position="391"/>
        <end position="501"/>
    </location>
</feature>
<proteinExistence type="predicted"/>
<dbReference type="GO" id="GO:0005976">
    <property type="term" value="P:polysaccharide metabolic process"/>
    <property type="evidence" value="ECO:0007669"/>
    <property type="project" value="InterPro"/>
</dbReference>
<dbReference type="InterPro" id="IPR014710">
    <property type="entry name" value="RmlC-like_jellyroll"/>
</dbReference>
<dbReference type="CDD" id="cd02213">
    <property type="entry name" value="cupin_PMI_typeII_C"/>
    <property type="match status" value="1"/>
</dbReference>
<dbReference type="PANTHER" id="PTHR46390">
    <property type="entry name" value="MANNOSE-1-PHOSPHATE GUANYLYLTRANSFERASE"/>
    <property type="match status" value="1"/>
</dbReference>
<evidence type="ECO:0000259" key="1">
    <source>
        <dbReference type="Pfam" id="PF00483"/>
    </source>
</evidence>
<name>A0A3A1YE60_9GAMM</name>
<feature type="domain" description="MannoseP isomerase/GMP-like beta-helix" evidence="3">
    <location>
        <begin position="329"/>
        <end position="382"/>
    </location>
</feature>
<dbReference type="InterPro" id="IPR011051">
    <property type="entry name" value="RmlC_Cupin_sf"/>
</dbReference>
<accession>A0A3A1YE60</accession>
<dbReference type="Gene3D" id="2.60.120.10">
    <property type="entry name" value="Jelly Rolls"/>
    <property type="match status" value="1"/>
</dbReference>
<dbReference type="AlphaFoldDB" id="A0A3A1YE60"/>
<dbReference type="PANTHER" id="PTHR46390:SF1">
    <property type="entry name" value="MANNOSE-1-PHOSPHATE GUANYLYLTRANSFERASE"/>
    <property type="match status" value="1"/>
</dbReference>
<dbReference type="InterPro" id="IPR005835">
    <property type="entry name" value="NTP_transferase_dom"/>
</dbReference>
<evidence type="ECO:0008006" key="6">
    <source>
        <dbReference type="Google" id="ProtNLM"/>
    </source>
</evidence>
<dbReference type="Proteomes" id="UP000265916">
    <property type="component" value="Unassembled WGS sequence"/>
</dbReference>
<dbReference type="EMBL" id="NRJG01000126">
    <property type="protein sequence ID" value="RIY35706.1"/>
    <property type="molecule type" value="Genomic_DNA"/>
</dbReference>
<dbReference type="InterPro" id="IPR049577">
    <property type="entry name" value="GMPP_N"/>
</dbReference>
<dbReference type="InterPro" id="IPR051161">
    <property type="entry name" value="Mannose-6P_isomerase_type2"/>
</dbReference>
<gene>
    <name evidence="4" type="ORF">CKF58_06530</name>
</gene>
<dbReference type="RefSeq" id="WP_119532162.1">
    <property type="nucleotide sequence ID" value="NZ_JBHSSP010000032.1"/>
</dbReference>
<dbReference type="GO" id="GO:0009298">
    <property type="term" value="P:GDP-mannose biosynthetic process"/>
    <property type="evidence" value="ECO:0007669"/>
    <property type="project" value="TreeGrafter"/>
</dbReference>
<comment type="caution">
    <text evidence="4">The sequence shown here is derived from an EMBL/GenBank/DDBJ whole genome shotgun (WGS) entry which is preliminary data.</text>
</comment>
<feature type="domain" description="Nucleotidyl transferase" evidence="1">
    <location>
        <begin position="7"/>
        <end position="319"/>
    </location>
</feature>
<organism evidence="4 5">
    <name type="scientific">Psittacicella hinzii</name>
    <dbReference type="NCBI Taxonomy" id="2028575"/>
    <lineage>
        <taxon>Bacteria</taxon>
        <taxon>Pseudomonadati</taxon>
        <taxon>Pseudomonadota</taxon>
        <taxon>Gammaproteobacteria</taxon>
        <taxon>Pasteurellales</taxon>
        <taxon>Psittacicellaceae</taxon>
        <taxon>Psittacicella</taxon>
    </lineage>
</organism>
<evidence type="ECO:0000259" key="3">
    <source>
        <dbReference type="Pfam" id="PF22640"/>
    </source>
</evidence>
<dbReference type="SUPFAM" id="SSF53448">
    <property type="entry name" value="Nucleotide-diphospho-sugar transferases"/>
    <property type="match status" value="1"/>
</dbReference>
<reference evidence="4 5" key="1">
    <citation type="submission" date="2017-08" db="EMBL/GenBank/DDBJ databases">
        <title>Reclassification of Bisgaard taxon 37 and 44.</title>
        <authorList>
            <person name="Christensen H."/>
        </authorList>
    </citation>
    <scope>NUCLEOTIDE SEQUENCE [LARGE SCALE GENOMIC DNA]</scope>
    <source>
        <strain evidence="4 5">111</strain>
    </source>
</reference>
<dbReference type="Pfam" id="PF22640">
    <property type="entry name" value="ManC_GMP_beta-helix"/>
    <property type="match status" value="1"/>
</dbReference>
<dbReference type="Pfam" id="PF01050">
    <property type="entry name" value="MannoseP_isomer"/>
    <property type="match status" value="1"/>
</dbReference>